<dbReference type="GO" id="GO:0000287">
    <property type="term" value="F:magnesium ion binding"/>
    <property type="evidence" value="ECO:0007669"/>
    <property type="project" value="UniProtKB-UniRule"/>
</dbReference>
<feature type="binding site" evidence="7">
    <location>
        <position position="165"/>
    </location>
    <ligand>
        <name>a divalent metal cation</name>
        <dbReference type="ChEBI" id="CHEBI:60240"/>
        <note>ligand shared between dimeric partners</note>
    </ligand>
</feature>
<dbReference type="AlphaFoldDB" id="A0A081B9F5"/>
<sequence length="331" mass="33981">MLPLALTMGDPAGIGGELTLKSWLARKSAALPVFFALDDPARLAALGAQLGLDVPVKEIAAPEEAASIFGTALPVIPVQLSAPPQPGTPDPANAPGTIGAIEEAAALAMAGRAGAVVTNPIHKGVLYAAGFKHPGHTEFLAALTGGTPVMMLASPLLKVVPLTIHIALAAVPAALSRGLIEEKARIVHRALQQSFGLAAPRLAAAGLNPHAGEGGSMGTEEEEIIQPALETLRGEGIDIKGPLSADTMFHAKARETYDAALCMYHDQALIPIKTLDFDRGVNVTLGLPIIRTSPDHGTAFDIAGKGVANPASLIEALRLAGEMAARRSGPK</sequence>
<evidence type="ECO:0000256" key="1">
    <source>
        <dbReference type="ARBA" id="ARBA00022490"/>
    </source>
</evidence>
<comment type="catalytic activity">
    <reaction evidence="7">
        <text>4-(phosphooxy)-L-threonine + NAD(+) = 3-amino-2-oxopropyl phosphate + CO2 + NADH</text>
        <dbReference type="Rhea" id="RHEA:32275"/>
        <dbReference type="ChEBI" id="CHEBI:16526"/>
        <dbReference type="ChEBI" id="CHEBI:57279"/>
        <dbReference type="ChEBI" id="CHEBI:57540"/>
        <dbReference type="ChEBI" id="CHEBI:57945"/>
        <dbReference type="ChEBI" id="CHEBI:58452"/>
        <dbReference type="EC" id="1.1.1.262"/>
    </reaction>
</comment>
<feature type="binding site" evidence="7">
    <location>
        <position position="137"/>
    </location>
    <ligand>
        <name>substrate</name>
    </ligand>
</feature>
<dbReference type="NCBIfam" id="TIGR00557">
    <property type="entry name" value="pdxA"/>
    <property type="match status" value="1"/>
</dbReference>
<evidence type="ECO:0000256" key="2">
    <source>
        <dbReference type="ARBA" id="ARBA00022723"/>
    </source>
</evidence>
<dbReference type="EC" id="1.1.1.262" evidence="7"/>
<keyword evidence="7" id="KW-0862">Zinc</keyword>
<dbReference type="eggNOG" id="COG1995">
    <property type="taxonomic scope" value="Bacteria"/>
</dbReference>
<feature type="binding site" evidence="7">
    <location>
        <position position="136"/>
    </location>
    <ligand>
        <name>substrate</name>
    </ligand>
</feature>
<comment type="subcellular location">
    <subcellularLocation>
        <location evidence="7">Cytoplasm</location>
    </subcellularLocation>
</comment>
<dbReference type="PANTHER" id="PTHR30004:SF6">
    <property type="entry name" value="D-THREONATE 4-PHOSPHATE DEHYDROGENASE"/>
    <property type="match status" value="1"/>
</dbReference>
<evidence type="ECO:0000256" key="4">
    <source>
        <dbReference type="ARBA" id="ARBA00023002"/>
    </source>
</evidence>
<feature type="binding site" evidence="7">
    <location>
        <position position="210"/>
    </location>
    <ligand>
        <name>a divalent metal cation</name>
        <dbReference type="ChEBI" id="CHEBI:60240"/>
        <note>ligand shared between dimeric partners</note>
    </ligand>
</feature>
<comment type="subunit">
    <text evidence="7">Homodimer.</text>
</comment>
<comment type="cofactor">
    <cofactor evidence="7">
        <name>Zn(2+)</name>
        <dbReference type="ChEBI" id="CHEBI:29105"/>
    </cofactor>
    <cofactor evidence="7">
        <name>Mg(2+)</name>
        <dbReference type="ChEBI" id="CHEBI:18420"/>
    </cofactor>
    <cofactor evidence="7">
        <name>Co(2+)</name>
        <dbReference type="ChEBI" id="CHEBI:48828"/>
    </cofactor>
    <text evidence="7">Binds 1 divalent metal cation per subunit. Can use ions such as Zn(2+), Mg(2+) or Co(2+).</text>
</comment>
<keyword evidence="7" id="KW-0170">Cobalt</keyword>
<keyword evidence="2 7" id="KW-0479">Metal-binding</keyword>
<comment type="similarity">
    <text evidence="7">Belongs to the PdxA family.</text>
</comment>
<accession>A0A081B9F5</accession>
<dbReference type="Gene3D" id="3.40.718.10">
    <property type="entry name" value="Isopropylmalate Dehydrogenase"/>
    <property type="match status" value="1"/>
</dbReference>
<reference evidence="8 9" key="1">
    <citation type="submission" date="2014-07" db="EMBL/GenBank/DDBJ databases">
        <title>Tepidicaulis marinum gen. nov., sp. nov., a novel marine bacterium denitrifying nitrate to nitrous oxide strictly under microaerobic conditions.</title>
        <authorList>
            <person name="Takeuchi M."/>
            <person name="Yamagishi T."/>
            <person name="Kamagata Y."/>
            <person name="Oshima K."/>
            <person name="Hattori M."/>
            <person name="Katayama T."/>
            <person name="Hanada S."/>
            <person name="Tamaki H."/>
            <person name="Marumo K."/>
            <person name="Maeda H."/>
            <person name="Nedachi M."/>
            <person name="Iwasaki W."/>
            <person name="Suwa Y."/>
            <person name="Sakata S."/>
        </authorList>
    </citation>
    <scope>NUCLEOTIDE SEQUENCE [LARGE SCALE GENOMIC DNA]</scope>
    <source>
        <strain evidence="8 9">MA2</strain>
    </source>
</reference>
<comment type="miscellaneous">
    <text evidence="7">The active site is located at the dimer interface.</text>
</comment>
<dbReference type="PANTHER" id="PTHR30004">
    <property type="entry name" value="4-HYDROXYTHREONINE-4-PHOSPHATE DEHYDROGENASE"/>
    <property type="match status" value="1"/>
</dbReference>
<proteinExistence type="inferred from homology"/>
<keyword evidence="3 7" id="KW-0521">NADP</keyword>
<feature type="binding site" evidence="7">
    <location>
        <position position="273"/>
    </location>
    <ligand>
        <name>substrate</name>
    </ligand>
</feature>
<dbReference type="GO" id="GO:0051287">
    <property type="term" value="F:NAD binding"/>
    <property type="evidence" value="ECO:0007669"/>
    <property type="project" value="InterPro"/>
</dbReference>
<feature type="binding site" evidence="7">
    <location>
        <position position="282"/>
    </location>
    <ligand>
        <name>substrate</name>
    </ligand>
</feature>
<keyword evidence="9" id="KW-1185">Reference proteome</keyword>
<dbReference type="Proteomes" id="UP000028702">
    <property type="component" value="Unassembled WGS sequence"/>
</dbReference>
<feature type="binding site" evidence="7">
    <location>
        <position position="265"/>
    </location>
    <ligand>
        <name>a divalent metal cation</name>
        <dbReference type="ChEBI" id="CHEBI:60240"/>
        <note>ligand shared between dimeric partners</note>
    </ligand>
</feature>
<dbReference type="GO" id="GO:0050570">
    <property type="term" value="F:4-hydroxythreonine-4-phosphate dehydrogenase activity"/>
    <property type="evidence" value="ECO:0007669"/>
    <property type="project" value="UniProtKB-UniRule"/>
</dbReference>
<dbReference type="InterPro" id="IPR037510">
    <property type="entry name" value="PdxA"/>
</dbReference>
<dbReference type="HAMAP" id="MF_00536">
    <property type="entry name" value="PdxA"/>
    <property type="match status" value="1"/>
</dbReference>
<evidence type="ECO:0000256" key="5">
    <source>
        <dbReference type="ARBA" id="ARBA00023027"/>
    </source>
</evidence>
<evidence type="ECO:0000256" key="3">
    <source>
        <dbReference type="ARBA" id="ARBA00022857"/>
    </source>
</evidence>
<dbReference type="SUPFAM" id="SSF53659">
    <property type="entry name" value="Isocitrate/Isopropylmalate dehydrogenase-like"/>
    <property type="match status" value="1"/>
</dbReference>
<dbReference type="Pfam" id="PF04166">
    <property type="entry name" value="PdxA"/>
    <property type="match status" value="1"/>
</dbReference>
<keyword evidence="6 7" id="KW-0664">Pyridoxine biosynthesis</keyword>
<dbReference type="RefSeq" id="WP_045444302.1">
    <property type="nucleotide sequence ID" value="NZ_BBIO01000004.1"/>
</dbReference>
<protein>
    <recommendedName>
        <fullName evidence="7">4-hydroxythreonine-4-phosphate dehydrogenase</fullName>
        <ecNumber evidence="7">1.1.1.262</ecNumber>
    </recommendedName>
    <alternativeName>
        <fullName evidence="7">4-(phosphohydroxy)-L-threonine dehydrogenase</fullName>
    </alternativeName>
</protein>
<dbReference type="GO" id="GO:0008270">
    <property type="term" value="F:zinc ion binding"/>
    <property type="evidence" value="ECO:0007669"/>
    <property type="project" value="UniProtKB-UniRule"/>
</dbReference>
<dbReference type="NCBIfam" id="NF003699">
    <property type="entry name" value="PRK05312.1"/>
    <property type="match status" value="1"/>
</dbReference>
<dbReference type="InterPro" id="IPR005255">
    <property type="entry name" value="PdxA_fam"/>
</dbReference>
<dbReference type="UniPathway" id="UPA00244">
    <property type="reaction ID" value="UER00312"/>
</dbReference>
<name>A0A081B9F5_9HYPH</name>
<evidence type="ECO:0000313" key="9">
    <source>
        <dbReference type="Proteomes" id="UP000028702"/>
    </source>
</evidence>
<keyword evidence="5 7" id="KW-0520">NAD</keyword>
<feature type="binding site" evidence="7">
    <location>
        <position position="291"/>
    </location>
    <ligand>
        <name>substrate</name>
    </ligand>
</feature>
<keyword evidence="4 7" id="KW-0560">Oxidoreductase</keyword>
<dbReference type="STRING" id="1333998.M2A_1172"/>
<evidence type="ECO:0000256" key="6">
    <source>
        <dbReference type="ARBA" id="ARBA00023096"/>
    </source>
</evidence>
<gene>
    <name evidence="7" type="primary">pdxA</name>
    <name evidence="8" type="ORF">M2A_1172</name>
</gene>
<dbReference type="EMBL" id="BBIO01000004">
    <property type="protein sequence ID" value="GAK44673.1"/>
    <property type="molecule type" value="Genomic_DNA"/>
</dbReference>
<evidence type="ECO:0000256" key="7">
    <source>
        <dbReference type="HAMAP-Rule" id="MF_00536"/>
    </source>
</evidence>
<organism evidence="8 9">
    <name type="scientific">Tepidicaulis marinus</name>
    <dbReference type="NCBI Taxonomy" id="1333998"/>
    <lineage>
        <taxon>Bacteria</taxon>
        <taxon>Pseudomonadati</taxon>
        <taxon>Pseudomonadota</taxon>
        <taxon>Alphaproteobacteria</taxon>
        <taxon>Hyphomicrobiales</taxon>
        <taxon>Parvibaculaceae</taxon>
        <taxon>Tepidicaulis</taxon>
    </lineage>
</organism>
<evidence type="ECO:0000313" key="8">
    <source>
        <dbReference type="EMBL" id="GAK44673.1"/>
    </source>
</evidence>
<dbReference type="GO" id="GO:0042823">
    <property type="term" value="P:pyridoxal phosphate biosynthetic process"/>
    <property type="evidence" value="ECO:0007669"/>
    <property type="project" value="UniProtKB-UniRule"/>
</dbReference>
<keyword evidence="1 7" id="KW-0963">Cytoplasm</keyword>
<dbReference type="GO" id="GO:0050897">
    <property type="term" value="F:cobalt ion binding"/>
    <property type="evidence" value="ECO:0007669"/>
    <property type="project" value="UniProtKB-UniRule"/>
</dbReference>
<comment type="caution">
    <text evidence="8">The sequence shown here is derived from an EMBL/GenBank/DDBJ whole genome shotgun (WGS) entry which is preliminary data.</text>
</comment>
<comment type="function">
    <text evidence="7">Catalyzes the NAD(P)-dependent oxidation of 4-(phosphooxy)-L-threonine (HTP) into 2-amino-3-oxo-4-(phosphooxy)butyric acid which spontaneously decarboxylates to form 3-amino-2-oxopropyl phosphate (AHAP).</text>
</comment>
<comment type="pathway">
    <text evidence="7">Cofactor biosynthesis; pyridoxine 5'-phosphate biosynthesis; pyridoxine 5'-phosphate from D-erythrose 4-phosphate: step 4/5.</text>
</comment>
<dbReference type="GO" id="GO:0005737">
    <property type="term" value="C:cytoplasm"/>
    <property type="evidence" value="ECO:0007669"/>
    <property type="project" value="UniProtKB-SubCell"/>
</dbReference>
<dbReference type="GO" id="GO:0008615">
    <property type="term" value="P:pyridoxine biosynthetic process"/>
    <property type="evidence" value="ECO:0007669"/>
    <property type="project" value="UniProtKB-UniRule"/>
</dbReference>
<keyword evidence="7" id="KW-0460">Magnesium</keyword>